<evidence type="ECO:0000313" key="1">
    <source>
        <dbReference type="EMBL" id="KAI3701239.1"/>
    </source>
</evidence>
<gene>
    <name evidence="1" type="ORF">L2E82_45888</name>
</gene>
<reference evidence="1 2" key="2">
    <citation type="journal article" date="2022" name="Mol. Ecol. Resour.">
        <title>The genomes of chicory, endive, great burdock and yacon provide insights into Asteraceae paleo-polyploidization history and plant inulin production.</title>
        <authorList>
            <person name="Fan W."/>
            <person name="Wang S."/>
            <person name="Wang H."/>
            <person name="Wang A."/>
            <person name="Jiang F."/>
            <person name="Liu H."/>
            <person name="Zhao H."/>
            <person name="Xu D."/>
            <person name="Zhang Y."/>
        </authorList>
    </citation>
    <scope>NUCLEOTIDE SEQUENCE [LARGE SCALE GENOMIC DNA]</scope>
    <source>
        <strain evidence="2">cv. Punajuju</strain>
        <tissue evidence="1">Leaves</tissue>
    </source>
</reference>
<proteinExistence type="predicted"/>
<accession>A0ACB8ZU65</accession>
<organism evidence="1 2">
    <name type="scientific">Cichorium intybus</name>
    <name type="common">Chicory</name>
    <dbReference type="NCBI Taxonomy" id="13427"/>
    <lineage>
        <taxon>Eukaryota</taxon>
        <taxon>Viridiplantae</taxon>
        <taxon>Streptophyta</taxon>
        <taxon>Embryophyta</taxon>
        <taxon>Tracheophyta</taxon>
        <taxon>Spermatophyta</taxon>
        <taxon>Magnoliopsida</taxon>
        <taxon>eudicotyledons</taxon>
        <taxon>Gunneridae</taxon>
        <taxon>Pentapetalae</taxon>
        <taxon>asterids</taxon>
        <taxon>campanulids</taxon>
        <taxon>Asterales</taxon>
        <taxon>Asteraceae</taxon>
        <taxon>Cichorioideae</taxon>
        <taxon>Cichorieae</taxon>
        <taxon>Cichoriinae</taxon>
        <taxon>Cichorium</taxon>
    </lineage>
</organism>
<keyword evidence="2" id="KW-1185">Reference proteome</keyword>
<evidence type="ECO:0000313" key="2">
    <source>
        <dbReference type="Proteomes" id="UP001055811"/>
    </source>
</evidence>
<name>A0ACB8ZU65_CICIN</name>
<dbReference type="Proteomes" id="UP001055811">
    <property type="component" value="Linkage Group LG08"/>
</dbReference>
<comment type="caution">
    <text evidence="1">The sequence shown here is derived from an EMBL/GenBank/DDBJ whole genome shotgun (WGS) entry which is preliminary data.</text>
</comment>
<reference evidence="2" key="1">
    <citation type="journal article" date="2022" name="Mol. Ecol. Resour.">
        <title>The genomes of chicory, endive, great burdock and yacon provide insights into Asteraceae palaeo-polyploidization history and plant inulin production.</title>
        <authorList>
            <person name="Fan W."/>
            <person name="Wang S."/>
            <person name="Wang H."/>
            <person name="Wang A."/>
            <person name="Jiang F."/>
            <person name="Liu H."/>
            <person name="Zhao H."/>
            <person name="Xu D."/>
            <person name="Zhang Y."/>
        </authorList>
    </citation>
    <scope>NUCLEOTIDE SEQUENCE [LARGE SCALE GENOMIC DNA]</scope>
    <source>
        <strain evidence="2">cv. Punajuju</strain>
    </source>
</reference>
<protein>
    <submittedName>
        <fullName evidence="1">Uncharacterized protein</fullName>
    </submittedName>
</protein>
<sequence length="153" mass="17262">MVQDGDRSRWRTLVVVGGSGFSGDIAERFHALRLKDSSVLYEDPYVQRIRLRGSAAVRENAILLNLGPLRAIAMQESVFIFNYNRRAGKAFIDSLLPRLNPKSAHGGPVMPFELEVVEAALHSRIQCFEDRLMEFDPRVRSTFTRGVAKLINC</sequence>
<dbReference type="EMBL" id="CM042016">
    <property type="protein sequence ID" value="KAI3701239.1"/>
    <property type="molecule type" value="Genomic_DNA"/>
</dbReference>